<dbReference type="PANTHER" id="PTHR33204:SF18">
    <property type="entry name" value="TRANSCRIPTIONAL REGULATORY PROTEIN"/>
    <property type="match status" value="1"/>
</dbReference>
<gene>
    <name evidence="5" type="ORF">EV192_105763</name>
</gene>
<keyword evidence="2" id="KW-0238">DNA-binding</keyword>
<sequence>MVGERWSMLIVRELAVGPRRYSDLLAGLPGIPTNLLAGRLRDLQEAGVISKTTLPPPGVATVYELTRAGLALRPAMAKLRRWGVEYGSPTLETDEVRPAWVLLSAAGRPTAIPDGHVCELLIDGEVFALTASRSTLVVHTRPTDAHASITMPAGDLYRFMSGHPMDISAIRAVTGDHSVAHAALNTLRGALSVE</sequence>
<name>A0A4R2JJM3_9PSEU</name>
<dbReference type="InterPro" id="IPR002577">
    <property type="entry name" value="HTH_HxlR"/>
</dbReference>
<dbReference type="Gene3D" id="1.10.10.10">
    <property type="entry name" value="Winged helix-like DNA-binding domain superfamily/Winged helix DNA-binding domain"/>
    <property type="match status" value="1"/>
</dbReference>
<evidence type="ECO:0000256" key="2">
    <source>
        <dbReference type="ARBA" id="ARBA00023125"/>
    </source>
</evidence>
<evidence type="ECO:0000256" key="3">
    <source>
        <dbReference type="ARBA" id="ARBA00023163"/>
    </source>
</evidence>
<protein>
    <submittedName>
        <fullName evidence="5">HxlR family transcriptional regulator</fullName>
    </submittedName>
</protein>
<organism evidence="5 6">
    <name type="scientific">Actinocrispum wychmicini</name>
    <dbReference type="NCBI Taxonomy" id="1213861"/>
    <lineage>
        <taxon>Bacteria</taxon>
        <taxon>Bacillati</taxon>
        <taxon>Actinomycetota</taxon>
        <taxon>Actinomycetes</taxon>
        <taxon>Pseudonocardiales</taxon>
        <taxon>Pseudonocardiaceae</taxon>
        <taxon>Actinocrispum</taxon>
    </lineage>
</organism>
<keyword evidence="6" id="KW-1185">Reference proteome</keyword>
<keyword evidence="1" id="KW-0805">Transcription regulation</keyword>
<dbReference type="AlphaFoldDB" id="A0A4R2JJM3"/>
<dbReference type="InterPro" id="IPR036388">
    <property type="entry name" value="WH-like_DNA-bd_sf"/>
</dbReference>
<accession>A0A4R2JJM3</accession>
<reference evidence="5 6" key="1">
    <citation type="submission" date="2019-03" db="EMBL/GenBank/DDBJ databases">
        <title>Genomic Encyclopedia of Type Strains, Phase IV (KMG-IV): sequencing the most valuable type-strain genomes for metagenomic binning, comparative biology and taxonomic classification.</title>
        <authorList>
            <person name="Goeker M."/>
        </authorList>
    </citation>
    <scope>NUCLEOTIDE SEQUENCE [LARGE SCALE GENOMIC DNA]</scope>
    <source>
        <strain evidence="5 6">DSM 45934</strain>
    </source>
</reference>
<evidence type="ECO:0000313" key="5">
    <source>
        <dbReference type="EMBL" id="TCO58692.1"/>
    </source>
</evidence>
<evidence type="ECO:0000259" key="4">
    <source>
        <dbReference type="PROSITE" id="PS51118"/>
    </source>
</evidence>
<dbReference type="GO" id="GO:0003677">
    <property type="term" value="F:DNA binding"/>
    <property type="evidence" value="ECO:0007669"/>
    <property type="project" value="UniProtKB-KW"/>
</dbReference>
<dbReference type="SUPFAM" id="SSF46785">
    <property type="entry name" value="Winged helix' DNA-binding domain"/>
    <property type="match status" value="1"/>
</dbReference>
<evidence type="ECO:0000256" key="1">
    <source>
        <dbReference type="ARBA" id="ARBA00023015"/>
    </source>
</evidence>
<dbReference type="EMBL" id="SLWS01000005">
    <property type="protein sequence ID" value="TCO58692.1"/>
    <property type="molecule type" value="Genomic_DNA"/>
</dbReference>
<feature type="domain" description="HTH hxlR-type" evidence="4">
    <location>
        <begin position="1"/>
        <end position="91"/>
    </location>
</feature>
<comment type="caution">
    <text evidence="5">The sequence shown here is derived from an EMBL/GenBank/DDBJ whole genome shotgun (WGS) entry which is preliminary data.</text>
</comment>
<dbReference type="PROSITE" id="PS51118">
    <property type="entry name" value="HTH_HXLR"/>
    <property type="match status" value="1"/>
</dbReference>
<dbReference type="PANTHER" id="PTHR33204">
    <property type="entry name" value="TRANSCRIPTIONAL REGULATOR, MARR FAMILY"/>
    <property type="match status" value="1"/>
</dbReference>
<dbReference type="InterPro" id="IPR036390">
    <property type="entry name" value="WH_DNA-bd_sf"/>
</dbReference>
<evidence type="ECO:0000313" key="6">
    <source>
        <dbReference type="Proteomes" id="UP000295680"/>
    </source>
</evidence>
<keyword evidence="3" id="KW-0804">Transcription</keyword>
<proteinExistence type="predicted"/>
<dbReference type="Pfam" id="PF01638">
    <property type="entry name" value="HxlR"/>
    <property type="match status" value="1"/>
</dbReference>
<dbReference type="Proteomes" id="UP000295680">
    <property type="component" value="Unassembled WGS sequence"/>
</dbReference>